<dbReference type="InterPro" id="IPR012338">
    <property type="entry name" value="Beta-lactam/transpept-like"/>
</dbReference>
<evidence type="ECO:0000256" key="2">
    <source>
        <dbReference type="ARBA" id="ARBA00007171"/>
    </source>
</evidence>
<dbReference type="InterPro" id="IPR050515">
    <property type="entry name" value="Beta-lactam/transpept"/>
</dbReference>
<dbReference type="PANTHER" id="PTHR30627:SF1">
    <property type="entry name" value="PEPTIDOGLYCAN D,D-TRANSPEPTIDASE FTSI"/>
    <property type="match status" value="1"/>
</dbReference>
<feature type="domain" description="PASTA" evidence="5">
    <location>
        <begin position="637"/>
        <end position="696"/>
    </location>
</feature>
<organism evidence="6">
    <name type="scientific">Proteinivorax tanatarense</name>
    <dbReference type="NCBI Taxonomy" id="1260629"/>
    <lineage>
        <taxon>Bacteria</taxon>
        <taxon>Bacillati</taxon>
        <taxon>Bacillota</taxon>
        <taxon>Clostridia</taxon>
        <taxon>Eubacteriales</taxon>
        <taxon>Proteinivoracaceae</taxon>
        <taxon>Proteinivorax</taxon>
    </lineage>
</organism>
<dbReference type="Gene3D" id="3.30.450.330">
    <property type="match status" value="1"/>
</dbReference>
<dbReference type="PANTHER" id="PTHR30627">
    <property type="entry name" value="PEPTIDOGLYCAN D,D-TRANSPEPTIDASE"/>
    <property type="match status" value="1"/>
</dbReference>
<sequence length="697" mass="76767">MKEQLSNVTIRKRVMVTFAVFLTLFSFLIARLFWVQFVRGDYYLEKAENQWNRQLIIRPQRGQIYDRNGELLAGSATAETIVAIPSEIENPKEVSEKLAEILDMEQETVYERITKHSSEVYVQRRVSDEIAQEVKRLNMRGIRTTMESKRFYPNGKLASHVLGFAGIDEGLEGLEQYYEDELGGKPGHIVYESDVRGRELPDGVQRYIPPEDGLDMVTTIDKNIQHIVEAEMAKAMLKYEPKGISVIAIDPNTGEVLALANKPDYNPENYAEYPHESWRNALLSNSFEPGSTFKIVTLAAGLEEDIITPTSGFSCSGSKLVGGRSIRCWRSRGHGSQTYTEVAENSCNPGLMNLGLKLGEDRLFHYIHGLGFGQKTGIDLPGEATGILFNPETMSQVDLAVSSFGQGNSVTPIQQVMGVAAVANGGKLMQPHIAKEFKDVNGNVVRSVEPTAVRTAFSEETAHEMRGILASVVENGSGRFAAIEGYNIAGKTGTAQKIAEDGGYRDDAIIGSFVGFAPVEDPQIVMYVMVDEPTHGPQWGSQIAAPLFKDIMEGVLEYMEIPPNLEEGQQEPPEMAVVPDLINLTLEEARGTLEQVGFNLKHQGEGEYIIDQTPKAGVEIPIDSTLVVQTGDEQSKRDSIVSMPNLIGKSLSEVEVILEMLRLDIDAKGDGVVIEQRPLPGEDIEVNSTVSVNLESP</sequence>
<evidence type="ECO:0000313" key="6">
    <source>
        <dbReference type="EMBL" id="XBX76106.1"/>
    </source>
</evidence>
<name>A0AAU7VPV2_9FIRM</name>
<dbReference type="PROSITE" id="PS51178">
    <property type="entry name" value="PASTA"/>
    <property type="match status" value="2"/>
</dbReference>
<accession>A0AAU7VPV2</accession>
<dbReference type="CDD" id="cd06577">
    <property type="entry name" value="PASTA_pknB"/>
    <property type="match status" value="1"/>
</dbReference>
<reference evidence="6" key="2">
    <citation type="submission" date="2024-06" db="EMBL/GenBank/DDBJ databases">
        <authorList>
            <person name="Petrova K.O."/>
            <person name="Toshchakov S.V."/>
            <person name="Boltjanskaja Y.V."/>
            <person name="Kevbrin V."/>
        </authorList>
    </citation>
    <scope>NUCLEOTIDE SEQUENCE</scope>
    <source>
        <strain evidence="6">Z-910T</strain>
    </source>
</reference>
<dbReference type="Gene3D" id="1.10.150.770">
    <property type="match status" value="1"/>
</dbReference>
<dbReference type="GO" id="GO:0008658">
    <property type="term" value="F:penicillin binding"/>
    <property type="evidence" value="ECO:0007669"/>
    <property type="project" value="InterPro"/>
</dbReference>
<dbReference type="SUPFAM" id="SSF54184">
    <property type="entry name" value="Penicillin-binding protein 2x (pbp-2x), c-terminal domain"/>
    <property type="match status" value="2"/>
</dbReference>
<evidence type="ECO:0000256" key="4">
    <source>
        <dbReference type="SAM" id="Phobius"/>
    </source>
</evidence>
<reference evidence="6" key="1">
    <citation type="journal article" date="2013" name="Extremophiles">
        <title>Proteinivorax tanatarense gen. nov., sp. nov., an anaerobic, haloalkaliphilic, proteolytic bacterium isolated from a decaying algal bloom, and proposal of Proteinivoraceae fam. nov.</title>
        <authorList>
            <person name="Kevbrin V."/>
            <person name="Boltyanskaya Y."/>
            <person name="Zhilina T."/>
            <person name="Kolganova T."/>
            <person name="Lavrentjeva E."/>
            <person name="Kuznetsov B."/>
        </authorList>
    </citation>
    <scope>NUCLEOTIDE SEQUENCE</scope>
    <source>
        <strain evidence="6">Z-910T</strain>
    </source>
</reference>
<evidence type="ECO:0000256" key="3">
    <source>
        <dbReference type="ARBA" id="ARBA00023136"/>
    </source>
</evidence>
<evidence type="ECO:0000259" key="5">
    <source>
        <dbReference type="PROSITE" id="PS51178"/>
    </source>
</evidence>
<feature type="domain" description="PASTA" evidence="5">
    <location>
        <begin position="570"/>
        <end position="632"/>
    </location>
</feature>
<keyword evidence="4" id="KW-1133">Transmembrane helix</keyword>
<dbReference type="Pfam" id="PF03717">
    <property type="entry name" value="PBP_dimer"/>
    <property type="match status" value="1"/>
</dbReference>
<dbReference type="InterPro" id="IPR036138">
    <property type="entry name" value="PBP_dimer_sf"/>
</dbReference>
<dbReference type="InterPro" id="IPR005543">
    <property type="entry name" value="PASTA_dom"/>
</dbReference>
<protein>
    <submittedName>
        <fullName evidence="6">Stage V sporulation protein D</fullName>
    </submittedName>
</protein>
<dbReference type="AlphaFoldDB" id="A0AAU7VPV2"/>
<dbReference type="GO" id="GO:0005886">
    <property type="term" value="C:plasma membrane"/>
    <property type="evidence" value="ECO:0007669"/>
    <property type="project" value="TreeGrafter"/>
</dbReference>
<dbReference type="InterPro" id="IPR001460">
    <property type="entry name" value="PCN-bd_Tpept"/>
</dbReference>
<dbReference type="GO" id="GO:0071555">
    <property type="term" value="P:cell wall organization"/>
    <property type="evidence" value="ECO:0007669"/>
    <property type="project" value="TreeGrafter"/>
</dbReference>
<dbReference type="NCBIfam" id="TIGR02214">
    <property type="entry name" value="spoVD_pbp"/>
    <property type="match status" value="1"/>
</dbReference>
<comment type="subcellular location">
    <subcellularLocation>
        <location evidence="1">Membrane</location>
    </subcellularLocation>
</comment>
<keyword evidence="3 4" id="KW-0472">Membrane</keyword>
<dbReference type="Pfam" id="PF03793">
    <property type="entry name" value="PASTA"/>
    <property type="match status" value="2"/>
</dbReference>
<dbReference type="InterPro" id="IPR005311">
    <property type="entry name" value="PBP_dimer"/>
</dbReference>
<evidence type="ECO:0000256" key="1">
    <source>
        <dbReference type="ARBA" id="ARBA00004370"/>
    </source>
</evidence>
<dbReference type="Gene3D" id="3.90.1310.10">
    <property type="entry name" value="Penicillin-binding protein 2a (Domain 2)"/>
    <property type="match status" value="1"/>
</dbReference>
<dbReference type="EMBL" id="CP158367">
    <property type="protein sequence ID" value="XBX76106.1"/>
    <property type="molecule type" value="Genomic_DNA"/>
</dbReference>
<comment type="similarity">
    <text evidence="2">Belongs to the transpeptidase family.</text>
</comment>
<dbReference type="SMART" id="SM00740">
    <property type="entry name" value="PASTA"/>
    <property type="match status" value="2"/>
</dbReference>
<dbReference type="InterPro" id="IPR011927">
    <property type="entry name" value="SpoVD_pbp"/>
</dbReference>
<proteinExistence type="inferred from homology"/>
<feature type="transmembrane region" description="Helical" evidence="4">
    <location>
        <begin position="14"/>
        <end position="34"/>
    </location>
</feature>
<gene>
    <name evidence="6" type="ORF">PRVXT_001282</name>
</gene>
<dbReference type="SUPFAM" id="SSF56519">
    <property type="entry name" value="Penicillin binding protein dimerisation domain"/>
    <property type="match status" value="1"/>
</dbReference>
<dbReference type="Gene3D" id="3.40.710.10">
    <property type="entry name" value="DD-peptidase/beta-lactamase superfamily"/>
    <property type="match status" value="1"/>
</dbReference>
<dbReference type="Gene3D" id="3.30.10.20">
    <property type="match status" value="2"/>
</dbReference>
<dbReference type="SUPFAM" id="SSF56601">
    <property type="entry name" value="beta-lactamase/transpeptidase-like"/>
    <property type="match status" value="1"/>
</dbReference>
<keyword evidence="4" id="KW-0812">Transmembrane</keyword>
<dbReference type="RefSeq" id="WP_350344840.1">
    <property type="nucleotide sequence ID" value="NZ_CP158367.1"/>
</dbReference>
<dbReference type="CDD" id="cd06575">
    <property type="entry name" value="PASTA_Pbp2x-like_2"/>
    <property type="match status" value="1"/>
</dbReference>
<dbReference type="Pfam" id="PF00905">
    <property type="entry name" value="Transpeptidase"/>
    <property type="match status" value="1"/>
</dbReference>